<dbReference type="Proteomes" id="UP000253209">
    <property type="component" value="Unassembled WGS sequence"/>
</dbReference>
<feature type="domain" description="Arm DNA-binding" evidence="3">
    <location>
        <begin position="1"/>
        <end position="73"/>
    </location>
</feature>
<feature type="domain" description="Phage integrase SAM-like" evidence="2">
    <location>
        <begin position="88"/>
        <end position="165"/>
    </location>
</feature>
<dbReference type="EMBL" id="QGDC01000010">
    <property type="protein sequence ID" value="RCH53825.1"/>
    <property type="molecule type" value="Genomic_DNA"/>
</dbReference>
<evidence type="ECO:0008006" key="6">
    <source>
        <dbReference type="Google" id="ProtNLM"/>
    </source>
</evidence>
<proteinExistence type="predicted"/>
<dbReference type="Gene3D" id="1.10.150.130">
    <property type="match status" value="1"/>
</dbReference>
<evidence type="ECO:0000313" key="4">
    <source>
        <dbReference type="EMBL" id="RCH53825.1"/>
    </source>
</evidence>
<dbReference type="InterPro" id="IPR035386">
    <property type="entry name" value="Arm-DNA-bind_5"/>
</dbReference>
<keyword evidence="1" id="KW-0238">DNA-binding</keyword>
<dbReference type="InterPro" id="IPR025269">
    <property type="entry name" value="SAM-like_dom"/>
</dbReference>
<dbReference type="GO" id="GO:0003677">
    <property type="term" value="F:DNA binding"/>
    <property type="evidence" value="ECO:0007669"/>
    <property type="project" value="UniProtKB-KW"/>
</dbReference>
<dbReference type="AlphaFoldDB" id="A0A367GLD3"/>
<dbReference type="OrthoDB" id="892893at2"/>
<evidence type="ECO:0000259" key="2">
    <source>
        <dbReference type="Pfam" id="PF13102"/>
    </source>
</evidence>
<evidence type="ECO:0000259" key="3">
    <source>
        <dbReference type="Pfam" id="PF17293"/>
    </source>
</evidence>
<sequence length="167" mass="19682">MPIFCRLTLNGKRKQFSTGFFIKEGNWNGQTQRHRGTSVDSQHVNIGLESIRVKLLKAHDAISKNNSSFTVEHVYNRYAERDKEYKSLLQAFEYHNEKMKELVGKDYVKATYDKFVVIQNHIEDFIKFVYNLTDYPLVEVKLKFLHDLDHYLKVTKGHNQNTINKVV</sequence>
<dbReference type="Pfam" id="PF13102">
    <property type="entry name" value="Phage_int_SAM_5"/>
    <property type="match status" value="1"/>
</dbReference>
<comment type="caution">
    <text evidence="4">The sequence shown here is derived from an EMBL/GenBank/DDBJ whole genome shotgun (WGS) entry which is preliminary data.</text>
</comment>
<reference evidence="4 5" key="1">
    <citation type="submission" date="2018-05" db="EMBL/GenBank/DDBJ databases">
        <title>Mucilaginibacter hurinus sp. nov., isolated from briquette warehouse soil.</title>
        <authorList>
            <person name="Choi L."/>
        </authorList>
    </citation>
    <scope>NUCLEOTIDE SEQUENCE [LARGE SCALE GENOMIC DNA]</scope>
    <source>
        <strain evidence="4 5">ZR32</strain>
    </source>
</reference>
<evidence type="ECO:0000256" key="1">
    <source>
        <dbReference type="ARBA" id="ARBA00023125"/>
    </source>
</evidence>
<evidence type="ECO:0000313" key="5">
    <source>
        <dbReference type="Proteomes" id="UP000253209"/>
    </source>
</evidence>
<dbReference type="Pfam" id="PF17293">
    <property type="entry name" value="Arm-DNA-bind_5"/>
    <property type="match status" value="1"/>
</dbReference>
<gene>
    <name evidence="4" type="ORF">DJ568_16450</name>
</gene>
<organism evidence="4 5">
    <name type="scientific">Mucilaginibacter hurinus</name>
    <dbReference type="NCBI Taxonomy" id="2201324"/>
    <lineage>
        <taxon>Bacteria</taxon>
        <taxon>Pseudomonadati</taxon>
        <taxon>Bacteroidota</taxon>
        <taxon>Sphingobacteriia</taxon>
        <taxon>Sphingobacteriales</taxon>
        <taxon>Sphingobacteriaceae</taxon>
        <taxon>Mucilaginibacter</taxon>
    </lineage>
</organism>
<protein>
    <recommendedName>
        <fullName evidence="6">Phage integrase SAM-like domain-containing protein</fullName>
    </recommendedName>
</protein>
<dbReference type="InterPro" id="IPR010998">
    <property type="entry name" value="Integrase_recombinase_N"/>
</dbReference>
<keyword evidence="5" id="KW-1185">Reference proteome</keyword>
<name>A0A367GLD3_9SPHI</name>
<accession>A0A367GLD3</accession>